<feature type="compositionally biased region" description="Basic residues" evidence="1">
    <location>
        <begin position="211"/>
        <end position="221"/>
    </location>
</feature>
<evidence type="ECO:0000313" key="2">
    <source>
        <dbReference type="EMBL" id="KAJ7047925.1"/>
    </source>
</evidence>
<reference evidence="2" key="1">
    <citation type="submission" date="2023-03" db="EMBL/GenBank/DDBJ databases">
        <title>Massive genome expansion in bonnet fungi (Mycena s.s.) driven by repeated elements and novel gene families across ecological guilds.</title>
        <authorList>
            <consortium name="Lawrence Berkeley National Laboratory"/>
            <person name="Harder C.B."/>
            <person name="Miyauchi S."/>
            <person name="Viragh M."/>
            <person name="Kuo A."/>
            <person name="Thoen E."/>
            <person name="Andreopoulos B."/>
            <person name="Lu D."/>
            <person name="Skrede I."/>
            <person name="Drula E."/>
            <person name="Henrissat B."/>
            <person name="Morin E."/>
            <person name="Kohler A."/>
            <person name="Barry K."/>
            <person name="LaButti K."/>
            <person name="Morin E."/>
            <person name="Salamov A."/>
            <person name="Lipzen A."/>
            <person name="Mereny Z."/>
            <person name="Hegedus B."/>
            <person name="Baldrian P."/>
            <person name="Stursova M."/>
            <person name="Weitz H."/>
            <person name="Taylor A."/>
            <person name="Grigoriev I.V."/>
            <person name="Nagy L.G."/>
            <person name="Martin F."/>
            <person name="Kauserud H."/>
        </authorList>
    </citation>
    <scope>NUCLEOTIDE SEQUENCE</scope>
    <source>
        <strain evidence="2">CBHHK200</strain>
    </source>
</reference>
<protein>
    <submittedName>
        <fullName evidence="2">Uncharacterized protein</fullName>
    </submittedName>
</protein>
<dbReference type="EMBL" id="JARJCM010000001">
    <property type="protein sequence ID" value="KAJ7047925.1"/>
    <property type="molecule type" value="Genomic_DNA"/>
</dbReference>
<feature type="compositionally biased region" description="Low complexity" evidence="1">
    <location>
        <begin position="284"/>
        <end position="307"/>
    </location>
</feature>
<evidence type="ECO:0000313" key="3">
    <source>
        <dbReference type="Proteomes" id="UP001218188"/>
    </source>
</evidence>
<dbReference type="AlphaFoldDB" id="A0AAD6TMA6"/>
<feature type="compositionally biased region" description="Polar residues" evidence="1">
    <location>
        <begin position="313"/>
        <end position="324"/>
    </location>
</feature>
<feature type="compositionally biased region" description="Basic and acidic residues" evidence="1">
    <location>
        <begin position="226"/>
        <end position="274"/>
    </location>
</feature>
<feature type="compositionally biased region" description="Basic and acidic residues" evidence="1">
    <location>
        <begin position="153"/>
        <end position="169"/>
    </location>
</feature>
<keyword evidence="3" id="KW-1185">Reference proteome</keyword>
<feature type="region of interest" description="Disordered" evidence="1">
    <location>
        <begin position="126"/>
        <end position="324"/>
    </location>
</feature>
<feature type="compositionally biased region" description="Polar residues" evidence="1">
    <location>
        <begin position="197"/>
        <end position="207"/>
    </location>
</feature>
<comment type="caution">
    <text evidence="2">The sequence shown here is derived from an EMBL/GenBank/DDBJ whole genome shotgun (WGS) entry which is preliminary data.</text>
</comment>
<sequence length="371" mass="41300">MSAQRSGFFERSSDFTISEGTFNDSSGDINQYYGTQRVAGLNYGPTFILNYQTPQGPTLKSSNSRPTSMDGIEWMPGGGHGSQRYVGRGSSTHSMSGSQVSRVSLANKDPVGHEAGWPYDEEASSGVLRRVPSDGGGSDRRSSNYSQYSGVRYDSHRSESSRRSWDRAHSNISVSEPGRLGMDYGYNVQAPRRGSGASHSGPESHSSIPCMRHRSHSRHRSNYSQDSDRRHATHRSESSWRSCDYNREHSDRFESEASTDYRRYNVQPPRRDSGASRSTSGRESVNSVYSSQHSSHSRHSSCSACPSRPQYPHDSQNAYDQSSAIHSTRRNDGYYESSMVDEDAGRPGVRVWNFPTATVWSIPRGHVVILI</sequence>
<feature type="compositionally biased region" description="Polar residues" evidence="1">
    <location>
        <begin position="89"/>
        <end position="102"/>
    </location>
</feature>
<gene>
    <name evidence="2" type="ORF">C8F04DRAFT_1060560</name>
</gene>
<proteinExistence type="predicted"/>
<accession>A0AAD6TMA6</accession>
<evidence type="ECO:0000256" key="1">
    <source>
        <dbReference type="SAM" id="MobiDB-lite"/>
    </source>
</evidence>
<feature type="region of interest" description="Disordered" evidence="1">
    <location>
        <begin position="54"/>
        <end position="102"/>
    </location>
</feature>
<dbReference type="Proteomes" id="UP001218188">
    <property type="component" value="Unassembled WGS sequence"/>
</dbReference>
<organism evidence="2 3">
    <name type="scientific">Mycena alexandri</name>
    <dbReference type="NCBI Taxonomy" id="1745969"/>
    <lineage>
        <taxon>Eukaryota</taxon>
        <taxon>Fungi</taxon>
        <taxon>Dikarya</taxon>
        <taxon>Basidiomycota</taxon>
        <taxon>Agaricomycotina</taxon>
        <taxon>Agaricomycetes</taxon>
        <taxon>Agaricomycetidae</taxon>
        <taxon>Agaricales</taxon>
        <taxon>Marasmiineae</taxon>
        <taxon>Mycenaceae</taxon>
        <taxon>Mycena</taxon>
    </lineage>
</organism>
<feature type="compositionally biased region" description="Polar residues" evidence="1">
    <location>
        <begin position="54"/>
        <end position="67"/>
    </location>
</feature>
<name>A0AAD6TMA6_9AGAR</name>